<sequence length="427" mass="49429">MVIPKNSSLKVLKENSLGESKLKYFYVPQSLYEVGFANVRLIEKIEIHPNNRIFAFKNACFMNYNQEIVFYCFNTNPNVVIHIPETVFGIESYSFLLTYGKTIIFPKILTWIHQFAFLRCQVPYYDFSKVLYVNELPLNGFELSKIKIFDFSNVTNIHINHRAFICCYNLEIVTISPACIYIGLDSFKFCSRLKKIIIPPDSKLQRIVNSAFAYTNLAEFIITPSIQFIGLNAFEGVPHVVLKCDPNNWYFTVKDSVLFFDKSSILIWYPPYLRNETYQIPSHANTLRSYCFYKAIYLKELIFPVQLTKILQHAVYCTNITAIKLPPLVSNIEMYAFANNRMLESIDFGDSIKLIPKFVVADCVNLKYIYIPPSVTYIRQKAFENCRSLQCISCGKNLVNILSQQVPLRIIRVDNRCSASDNEIIVL</sequence>
<organism evidence="1 2">
    <name type="scientific">Trichomonas vaginalis (strain ATCC PRA-98 / G3)</name>
    <dbReference type="NCBI Taxonomy" id="412133"/>
    <lineage>
        <taxon>Eukaryota</taxon>
        <taxon>Metamonada</taxon>
        <taxon>Parabasalia</taxon>
        <taxon>Trichomonadida</taxon>
        <taxon>Trichomonadidae</taxon>
        <taxon>Trichomonas</taxon>
    </lineage>
</organism>
<evidence type="ECO:0000313" key="2">
    <source>
        <dbReference type="Proteomes" id="UP000001542"/>
    </source>
</evidence>
<dbReference type="PANTHER" id="PTHR45661">
    <property type="entry name" value="SURFACE ANTIGEN"/>
    <property type="match status" value="1"/>
</dbReference>
<dbReference type="SUPFAM" id="SSF52058">
    <property type="entry name" value="L domain-like"/>
    <property type="match status" value="1"/>
</dbReference>
<dbReference type="KEGG" id="tva:4764280"/>
<keyword evidence="2" id="KW-1185">Reference proteome</keyword>
<proteinExistence type="predicted"/>
<dbReference type="AlphaFoldDB" id="A2ELP9"/>
<dbReference type="Proteomes" id="UP000001542">
    <property type="component" value="Unassembled WGS sequence"/>
</dbReference>
<dbReference type="InterPro" id="IPR053139">
    <property type="entry name" value="Surface_bspA-like"/>
</dbReference>
<dbReference type="RefSeq" id="XP_001318637.1">
    <property type="nucleotide sequence ID" value="XM_001318602.1"/>
</dbReference>
<dbReference type="VEuPathDB" id="TrichDB:TVAGG3_0894980"/>
<dbReference type="Pfam" id="PF13306">
    <property type="entry name" value="LRR_5"/>
    <property type="match status" value="2"/>
</dbReference>
<evidence type="ECO:0000313" key="1">
    <source>
        <dbReference type="EMBL" id="EAY06414.1"/>
    </source>
</evidence>
<reference evidence="1" key="1">
    <citation type="submission" date="2006-10" db="EMBL/GenBank/DDBJ databases">
        <authorList>
            <person name="Amadeo P."/>
            <person name="Zhao Q."/>
            <person name="Wortman J."/>
            <person name="Fraser-Liggett C."/>
            <person name="Carlton J."/>
        </authorList>
    </citation>
    <scope>NUCLEOTIDE SEQUENCE</scope>
    <source>
        <strain evidence="1">G3</strain>
    </source>
</reference>
<dbReference type="InParanoid" id="A2ELP9"/>
<dbReference type="InterPro" id="IPR026906">
    <property type="entry name" value="LRR_5"/>
</dbReference>
<accession>A2ELP9</accession>
<dbReference type="Gene3D" id="3.80.10.10">
    <property type="entry name" value="Ribonuclease Inhibitor"/>
    <property type="match status" value="2"/>
</dbReference>
<reference evidence="1" key="2">
    <citation type="journal article" date="2007" name="Science">
        <title>Draft genome sequence of the sexually transmitted pathogen Trichomonas vaginalis.</title>
        <authorList>
            <person name="Carlton J.M."/>
            <person name="Hirt R.P."/>
            <person name="Silva J.C."/>
            <person name="Delcher A.L."/>
            <person name="Schatz M."/>
            <person name="Zhao Q."/>
            <person name="Wortman J.R."/>
            <person name="Bidwell S.L."/>
            <person name="Alsmark U.C.M."/>
            <person name="Besteiro S."/>
            <person name="Sicheritz-Ponten T."/>
            <person name="Noel C.J."/>
            <person name="Dacks J.B."/>
            <person name="Foster P.G."/>
            <person name="Simillion C."/>
            <person name="Van de Peer Y."/>
            <person name="Miranda-Saavedra D."/>
            <person name="Barton G.J."/>
            <person name="Westrop G.D."/>
            <person name="Mueller S."/>
            <person name="Dessi D."/>
            <person name="Fiori P.L."/>
            <person name="Ren Q."/>
            <person name="Paulsen I."/>
            <person name="Zhang H."/>
            <person name="Bastida-Corcuera F.D."/>
            <person name="Simoes-Barbosa A."/>
            <person name="Brown M.T."/>
            <person name="Hayes R.D."/>
            <person name="Mukherjee M."/>
            <person name="Okumura C.Y."/>
            <person name="Schneider R."/>
            <person name="Smith A.J."/>
            <person name="Vanacova S."/>
            <person name="Villalvazo M."/>
            <person name="Haas B.J."/>
            <person name="Pertea M."/>
            <person name="Feldblyum T.V."/>
            <person name="Utterback T.R."/>
            <person name="Shu C.L."/>
            <person name="Osoegawa K."/>
            <person name="de Jong P.J."/>
            <person name="Hrdy I."/>
            <person name="Horvathova L."/>
            <person name="Zubacova Z."/>
            <person name="Dolezal P."/>
            <person name="Malik S.B."/>
            <person name="Logsdon J.M. Jr."/>
            <person name="Henze K."/>
            <person name="Gupta A."/>
            <person name="Wang C.C."/>
            <person name="Dunne R.L."/>
            <person name="Upcroft J.A."/>
            <person name="Upcroft P."/>
            <person name="White O."/>
            <person name="Salzberg S.L."/>
            <person name="Tang P."/>
            <person name="Chiu C.-H."/>
            <person name="Lee Y.-S."/>
            <person name="Embley T.M."/>
            <person name="Coombs G.H."/>
            <person name="Mottram J.C."/>
            <person name="Tachezy J."/>
            <person name="Fraser-Liggett C.M."/>
            <person name="Johnson P.J."/>
        </authorList>
    </citation>
    <scope>NUCLEOTIDE SEQUENCE [LARGE SCALE GENOMIC DNA]</scope>
    <source>
        <strain evidence="1">G3</strain>
    </source>
</reference>
<gene>
    <name evidence="1" type="ORF">TVAG_403710</name>
</gene>
<dbReference type="PANTHER" id="PTHR45661:SF3">
    <property type="entry name" value="IG-LIKE DOMAIN-CONTAINING PROTEIN"/>
    <property type="match status" value="1"/>
</dbReference>
<protein>
    <submittedName>
        <fullName evidence="1">Choline binding protein, putative</fullName>
    </submittedName>
</protein>
<name>A2ELP9_TRIV3</name>
<dbReference type="STRING" id="5722.A2ELP9"/>
<dbReference type="EMBL" id="DS113424">
    <property type="protein sequence ID" value="EAY06414.1"/>
    <property type="molecule type" value="Genomic_DNA"/>
</dbReference>
<dbReference type="InterPro" id="IPR032675">
    <property type="entry name" value="LRR_dom_sf"/>
</dbReference>
<dbReference type="VEuPathDB" id="TrichDB:TVAG_403710"/>